<dbReference type="FunFam" id="3.40.50.720:FF:000084">
    <property type="entry name" value="Short-chain dehydrogenase reductase"/>
    <property type="match status" value="1"/>
</dbReference>
<comment type="similarity">
    <text evidence="1">Belongs to the short-chain dehydrogenases/reductases (SDR) family.</text>
</comment>
<dbReference type="Gene3D" id="3.40.50.720">
    <property type="entry name" value="NAD(P)-binding Rossmann-like Domain"/>
    <property type="match status" value="1"/>
</dbReference>
<keyword evidence="2" id="KW-0521">NADP</keyword>
<dbReference type="OrthoDB" id="37659at2759"/>
<evidence type="ECO:0000313" key="5">
    <source>
        <dbReference type="Proteomes" id="UP000053029"/>
    </source>
</evidence>
<accession>A0A0D2G7Z2</accession>
<dbReference type="STRING" id="1442368.A0A0D2G7Z2"/>
<dbReference type="GeneID" id="25311125"/>
<evidence type="ECO:0000313" key="4">
    <source>
        <dbReference type="EMBL" id="KIW74865.1"/>
    </source>
</evidence>
<dbReference type="EMBL" id="KN846976">
    <property type="protein sequence ID" value="KIW74865.1"/>
    <property type="molecule type" value="Genomic_DNA"/>
</dbReference>
<reference evidence="4 5" key="1">
    <citation type="submission" date="2015-01" db="EMBL/GenBank/DDBJ databases">
        <title>The Genome Sequence of Fonsecaea pedrosoi CBS 271.37.</title>
        <authorList>
            <consortium name="The Broad Institute Genomics Platform"/>
            <person name="Cuomo C."/>
            <person name="de Hoog S."/>
            <person name="Gorbushina A."/>
            <person name="Stielow B."/>
            <person name="Teixiera M."/>
            <person name="Abouelleil A."/>
            <person name="Chapman S.B."/>
            <person name="Priest M."/>
            <person name="Young S.K."/>
            <person name="Wortman J."/>
            <person name="Nusbaum C."/>
            <person name="Birren B."/>
        </authorList>
    </citation>
    <scope>NUCLEOTIDE SEQUENCE [LARGE SCALE GENOMIC DNA]</scope>
    <source>
        <strain evidence="4 5">CBS 271.37</strain>
    </source>
</reference>
<name>A0A0D2G7Z2_9EURO</name>
<dbReference type="HOGENOM" id="CLU_010194_1_1_1"/>
<dbReference type="AlphaFoldDB" id="A0A0D2G7Z2"/>
<dbReference type="InterPro" id="IPR002347">
    <property type="entry name" value="SDR_fam"/>
</dbReference>
<sequence length="261" mass="28186">MASQYLGNMFSLEGKTAIMTGATGGLGSAQATALAQAGVSTIVSIEAPNDPQSADLKAKVEGVGKKLVAFHCDLRNPKSLRECYASIWQAGIVPDILINCAGVMRRNLCENATDDEIDLLVEVNIKSYYISMQEFGRKLFSLNRPGKIVNIASVTSYQAGFNTSVYSSTKGAVLQMTKAFSNEWAGKGIQVNCIAPGFMRTSMTAQYQDDQKMVDYLMMRVPMQRWGEPQDLVPAMLFLVAPGNTFTSGACLIVDGGYCGK</sequence>
<keyword evidence="5" id="KW-1185">Reference proteome</keyword>
<evidence type="ECO:0000256" key="1">
    <source>
        <dbReference type="ARBA" id="ARBA00006484"/>
    </source>
</evidence>
<dbReference type="VEuPathDB" id="FungiDB:Z517_11635"/>
<keyword evidence="3" id="KW-0560">Oxidoreductase</keyword>
<evidence type="ECO:0000256" key="3">
    <source>
        <dbReference type="ARBA" id="ARBA00023002"/>
    </source>
</evidence>
<dbReference type="RefSeq" id="XP_013278673.1">
    <property type="nucleotide sequence ID" value="XM_013423219.1"/>
</dbReference>
<dbReference type="PANTHER" id="PTHR42760">
    <property type="entry name" value="SHORT-CHAIN DEHYDROGENASES/REDUCTASES FAMILY MEMBER"/>
    <property type="match status" value="1"/>
</dbReference>
<dbReference type="SUPFAM" id="SSF51735">
    <property type="entry name" value="NAD(P)-binding Rossmann-fold domains"/>
    <property type="match status" value="1"/>
</dbReference>
<proteinExistence type="inferred from homology"/>
<dbReference type="PROSITE" id="PS00061">
    <property type="entry name" value="ADH_SHORT"/>
    <property type="match status" value="1"/>
</dbReference>
<dbReference type="InterPro" id="IPR020904">
    <property type="entry name" value="Sc_DH/Rdtase_CS"/>
</dbReference>
<evidence type="ECO:0008006" key="6">
    <source>
        <dbReference type="Google" id="ProtNLM"/>
    </source>
</evidence>
<dbReference type="GO" id="GO:0016616">
    <property type="term" value="F:oxidoreductase activity, acting on the CH-OH group of donors, NAD or NADP as acceptor"/>
    <property type="evidence" value="ECO:0007669"/>
    <property type="project" value="TreeGrafter"/>
</dbReference>
<dbReference type="Proteomes" id="UP000053029">
    <property type="component" value="Unassembled WGS sequence"/>
</dbReference>
<dbReference type="PRINTS" id="PR00080">
    <property type="entry name" value="SDRFAMILY"/>
</dbReference>
<protein>
    <recommendedName>
        <fullName evidence="6">2-deoxy-D-gluconate 3-dehydrogenase</fullName>
    </recommendedName>
</protein>
<gene>
    <name evidence="4" type="ORF">Z517_11635</name>
</gene>
<dbReference type="PANTHER" id="PTHR42760:SF5">
    <property type="entry name" value="2-DEHYDRO-3-DEOXY-D-GLUCONATE 5-DEHYDROGENASE"/>
    <property type="match status" value="1"/>
</dbReference>
<organism evidence="4 5">
    <name type="scientific">Fonsecaea pedrosoi CBS 271.37</name>
    <dbReference type="NCBI Taxonomy" id="1442368"/>
    <lineage>
        <taxon>Eukaryota</taxon>
        <taxon>Fungi</taxon>
        <taxon>Dikarya</taxon>
        <taxon>Ascomycota</taxon>
        <taxon>Pezizomycotina</taxon>
        <taxon>Eurotiomycetes</taxon>
        <taxon>Chaetothyriomycetidae</taxon>
        <taxon>Chaetothyriales</taxon>
        <taxon>Herpotrichiellaceae</taxon>
        <taxon>Fonsecaea</taxon>
    </lineage>
</organism>
<dbReference type="PRINTS" id="PR00081">
    <property type="entry name" value="GDHRDH"/>
</dbReference>
<dbReference type="InterPro" id="IPR036291">
    <property type="entry name" value="NAD(P)-bd_dom_sf"/>
</dbReference>
<dbReference type="Pfam" id="PF13561">
    <property type="entry name" value="adh_short_C2"/>
    <property type="match status" value="1"/>
</dbReference>
<evidence type="ECO:0000256" key="2">
    <source>
        <dbReference type="ARBA" id="ARBA00022857"/>
    </source>
</evidence>